<accession>A0A644T640</accession>
<comment type="caution">
    <text evidence="2">The sequence shown here is derived from an EMBL/GenBank/DDBJ whole genome shotgun (WGS) entry which is preliminary data.</text>
</comment>
<feature type="region of interest" description="Disordered" evidence="1">
    <location>
        <begin position="175"/>
        <end position="197"/>
    </location>
</feature>
<evidence type="ECO:0008006" key="3">
    <source>
        <dbReference type="Google" id="ProtNLM"/>
    </source>
</evidence>
<reference evidence="2" key="1">
    <citation type="submission" date="2019-08" db="EMBL/GenBank/DDBJ databases">
        <authorList>
            <person name="Kucharzyk K."/>
            <person name="Murdoch R.W."/>
            <person name="Higgins S."/>
            <person name="Loffler F."/>
        </authorList>
    </citation>
    <scope>NUCLEOTIDE SEQUENCE</scope>
</reference>
<feature type="compositionally biased region" description="Low complexity" evidence="1">
    <location>
        <begin position="175"/>
        <end position="188"/>
    </location>
</feature>
<dbReference type="EMBL" id="VSSQ01000017">
    <property type="protein sequence ID" value="MPL62388.1"/>
    <property type="molecule type" value="Genomic_DNA"/>
</dbReference>
<protein>
    <recommendedName>
        <fullName evidence="3">Thioredoxin domain-containing protein</fullName>
    </recommendedName>
</protein>
<gene>
    <name evidence="2" type="ORF">SDC9_08008</name>
</gene>
<evidence type="ECO:0000256" key="1">
    <source>
        <dbReference type="SAM" id="MobiDB-lite"/>
    </source>
</evidence>
<proteinExistence type="predicted"/>
<evidence type="ECO:0000313" key="2">
    <source>
        <dbReference type="EMBL" id="MPL62388.1"/>
    </source>
</evidence>
<dbReference type="Gene3D" id="3.40.30.10">
    <property type="entry name" value="Glutaredoxin"/>
    <property type="match status" value="2"/>
</dbReference>
<sequence length="320" mass="37068">MKKSYIAFLALVLVVVASSLTIYFSNKNRESMEFEKFYLDEVETNLTHLSHSFAFFEIDGEKLNSLIENKSNFALSIYEPSCITSSNFDGVLSEFRGVYNIDFYRVAFSDLKETDLGETIKYYPSFAVLKDGELIDYLQADKDEDSEYYKNVEGFKKWLDQYIFIAEKNKEEVKSSQSKETQTSSKGSGAEETSQSKEEIKDVSDKIVIEGITYNKNKINLYLFWREGCVYCHQEKAYLETLKKEYGNLFQINEFEISKSSKNMKILEYFSGKMGDNVTGVPYTIIGNKSFTGFADSYKEEFIKTIKEQHKDSYDVYFSN</sequence>
<dbReference type="AlphaFoldDB" id="A0A644T640"/>
<name>A0A644T640_9ZZZZ</name>
<dbReference type="SUPFAM" id="SSF52833">
    <property type="entry name" value="Thioredoxin-like"/>
    <property type="match status" value="2"/>
</dbReference>
<organism evidence="2">
    <name type="scientific">bioreactor metagenome</name>
    <dbReference type="NCBI Taxonomy" id="1076179"/>
    <lineage>
        <taxon>unclassified sequences</taxon>
        <taxon>metagenomes</taxon>
        <taxon>ecological metagenomes</taxon>
    </lineage>
</organism>
<dbReference type="InterPro" id="IPR036249">
    <property type="entry name" value="Thioredoxin-like_sf"/>
</dbReference>